<name>A0A6A5EJD1_PERFL</name>
<evidence type="ECO:0000313" key="1">
    <source>
        <dbReference type="EMBL" id="KAF1378429.1"/>
    </source>
</evidence>
<dbReference type="EMBL" id="VHII01000016">
    <property type="protein sequence ID" value="KAF1378429.1"/>
    <property type="molecule type" value="Genomic_DNA"/>
</dbReference>
<evidence type="ECO:0000313" key="2">
    <source>
        <dbReference type="Proteomes" id="UP000465112"/>
    </source>
</evidence>
<comment type="caution">
    <text evidence="1">The sequence shown here is derived from an EMBL/GenBank/DDBJ whole genome shotgun (WGS) entry which is preliminary data.</text>
</comment>
<reference evidence="1 2" key="1">
    <citation type="submission" date="2019-06" db="EMBL/GenBank/DDBJ databases">
        <title>A chromosome-scale genome assembly of the European perch, Perca fluviatilis.</title>
        <authorList>
            <person name="Roques C."/>
            <person name="Zahm M."/>
            <person name="Cabau C."/>
            <person name="Klopp C."/>
            <person name="Bouchez O."/>
            <person name="Donnadieu C."/>
            <person name="Kuhl H."/>
            <person name="Gislard M."/>
            <person name="Guendouz S."/>
            <person name="Journot L."/>
            <person name="Haffray P."/>
            <person name="Bestin A."/>
            <person name="Morvezen R."/>
            <person name="Feron R."/>
            <person name="Wen M."/>
            <person name="Jouanno E."/>
            <person name="Herpin A."/>
            <person name="Schartl M."/>
            <person name="Postlethwait J."/>
            <person name="Schaerlinger B."/>
            <person name="Chardard D."/>
            <person name="Lecocq T."/>
            <person name="Poncet C."/>
            <person name="Jaffrelo L."/>
            <person name="Lampietro C."/>
            <person name="Guiguen Y."/>
        </authorList>
    </citation>
    <scope>NUCLEOTIDE SEQUENCE [LARGE SCALE GENOMIC DNA]</scope>
    <source>
        <tissue evidence="1">Blood</tissue>
    </source>
</reference>
<dbReference type="Proteomes" id="UP000465112">
    <property type="component" value="Chromosome 16"/>
</dbReference>
<accession>A0A6A5EJD1</accession>
<organism evidence="1 2">
    <name type="scientific">Perca fluviatilis</name>
    <name type="common">European perch</name>
    <dbReference type="NCBI Taxonomy" id="8168"/>
    <lineage>
        <taxon>Eukaryota</taxon>
        <taxon>Metazoa</taxon>
        <taxon>Chordata</taxon>
        <taxon>Craniata</taxon>
        <taxon>Vertebrata</taxon>
        <taxon>Euteleostomi</taxon>
        <taxon>Actinopterygii</taxon>
        <taxon>Neopterygii</taxon>
        <taxon>Teleostei</taxon>
        <taxon>Neoteleostei</taxon>
        <taxon>Acanthomorphata</taxon>
        <taxon>Eupercaria</taxon>
        <taxon>Perciformes</taxon>
        <taxon>Percoidei</taxon>
        <taxon>Percidae</taxon>
        <taxon>Percinae</taxon>
        <taxon>Perca</taxon>
    </lineage>
</organism>
<gene>
    <name evidence="1" type="ORF">PFLUV_G00190460</name>
</gene>
<sequence length="116" mass="12355">MNKHVQDIYKSSLLYSVQQQPHLKAQDKQLKPVISAGTMAKVADTQNISIDDNAGKVGADNAVDVEGGLGCNANLGNTTDITVIGKNTEKGRIGAENSYKIEGGLKNAKEIGLRLF</sequence>
<protein>
    <submittedName>
        <fullName evidence="1">Uncharacterized protein</fullName>
    </submittedName>
</protein>
<keyword evidence="2" id="KW-1185">Reference proteome</keyword>
<proteinExistence type="predicted"/>
<dbReference type="AlphaFoldDB" id="A0A6A5EJD1"/>